<reference evidence="1" key="1">
    <citation type="submission" date="2019-08" db="EMBL/GenBank/DDBJ databases">
        <authorList>
            <person name="Kucharzyk K."/>
            <person name="Murdoch R.W."/>
            <person name="Higgins S."/>
            <person name="Loffler F."/>
        </authorList>
    </citation>
    <scope>NUCLEOTIDE SEQUENCE</scope>
</reference>
<dbReference type="AlphaFoldDB" id="A0A645DV28"/>
<comment type="caution">
    <text evidence="1">The sequence shown here is derived from an EMBL/GenBank/DDBJ whole genome shotgun (WGS) entry which is preliminary data.</text>
</comment>
<accession>A0A645DV28</accession>
<evidence type="ECO:0000313" key="1">
    <source>
        <dbReference type="EMBL" id="MPM93237.1"/>
    </source>
</evidence>
<protein>
    <submittedName>
        <fullName evidence="1">Uncharacterized protein</fullName>
    </submittedName>
</protein>
<name>A0A645DV28_9ZZZZ</name>
<sequence length="38" mass="4261">MAEKAKLTNEILNELTGKGALIDYIDLNYASPFIKFKS</sequence>
<organism evidence="1">
    <name type="scientific">bioreactor metagenome</name>
    <dbReference type="NCBI Taxonomy" id="1076179"/>
    <lineage>
        <taxon>unclassified sequences</taxon>
        <taxon>metagenomes</taxon>
        <taxon>ecological metagenomes</taxon>
    </lineage>
</organism>
<gene>
    <name evidence="1" type="ORF">SDC9_140373</name>
</gene>
<proteinExistence type="predicted"/>
<dbReference type="EMBL" id="VSSQ01040076">
    <property type="protein sequence ID" value="MPM93237.1"/>
    <property type="molecule type" value="Genomic_DNA"/>
</dbReference>